<dbReference type="Pfam" id="PF13618">
    <property type="entry name" value="Gluconate_2-dh3"/>
    <property type="match status" value="1"/>
</dbReference>
<dbReference type="InterPro" id="IPR006311">
    <property type="entry name" value="TAT_signal"/>
</dbReference>
<gene>
    <name evidence="1" type="ORF">WKW77_32805</name>
</gene>
<sequence length="259" mass="28619">MTRTRDDAPRRDPSPALTRRRLLTMGAVLPIAAAGDAAVIRDGMPWDEGRAKPPDQALRPERERGTGYTFFTPAEAAFVEAAVARLIPDDDLGPGAVQAGVPFFIDRQLAGDYGRGERWYMQGPWSKGEPTQGWQTRLSPAALYRAAAREIDAATMRDAKAAFAKLNTPDQENWLHLMEDGRLDLGSVDAKAFFKLLWQNTLEGYWSDPVYGGNLDMAGWKLIGFPGAHYDMSAYVEQHGKPFPLPPVGLRGRPAWHQG</sequence>
<name>A0ABU8VQF6_9BURK</name>
<keyword evidence="1" id="KW-0560">Oxidoreductase</keyword>
<organism evidence="1 2">
    <name type="scientific">Variovorax ureilyticus</name>
    <dbReference type="NCBI Taxonomy" id="1836198"/>
    <lineage>
        <taxon>Bacteria</taxon>
        <taxon>Pseudomonadati</taxon>
        <taxon>Pseudomonadota</taxon>
        <taxon>Betaproteobacteria</taxon>
        <taxon>Burkholderiales</taxon>
        <taxon>Comamonadaceae</taxon>
        <taxon>Variovorax</taxon>
    </lineage>
</organism>
<dbReference type="Proteomes" id="UP001365846">
    <property type="component" value="Unassembled WGS sequence"/>
</dbReference>
<proteinExistence type="predicted"/>
<evidence type="ECO:0000313" key="2">
    <source>
        <dbReference type="Proteomes" id="UP001365846"/>
    </source>
</evidence>
<comment type="caution">
    <text evidence="1">The sequence shown here is derived from an EMBL/GenBank/DDBJ whole genome shotgun (WGS) entry which is preliminary data.</text>
</comment>
<dbReference type="EC" id="1.-.-.-" evidence="1"/>
<dbReference type="EMBL" id="JBBKZU010000025">
    <property type="protein sequence ID" value="MEJ8815883.1"/>
    <property type="molecule type" value="Genomic_DNA"/>
</dbReference>
<dbReference type="RefSeq" id="WP_340361078.1">
    <property type="nucleotide sequence ID" value="NZ_JBBKZU010000025.1"/>
</dbReference>
<dbReference type="GO" id="GO:0016491">
    <property type="term" value="F:oxidoreductase activity"/>
    <property type="evidence" value="ECO:0007669"/>
    <property type="project" value="UniProtKB-KW"/>
</dbReference>
<keyword evidence="2" id="KW-1185">Reference proteome</keyword>
<reference evidence="1 2" key="1">
    <citation type="submission" date="2024-03" db="EMBL/GenBank/DDBJ databases">
        <title>Novel species of the genus Variovorax.</title>
        <authorList>
            <person name="Liu Q."/>
            <person name="Xin Y.-H."/>
        </authorList>
    </citation>
    <scope>NUCLEOTIDE SEQUENCE [LARGE SCALE GENOMIC DNA]</scope>
    <source>
        <strain evidence="1 2">KACC 18899</strain>
    </source>
</reference>
<dbReference type="PROSITE" id="PS51318">
    <property type="entry name" value="TAT"/>
    <property type="match status" value="1"/>
</dbReference>
<protein>
    <submittedName>
        <fullName evidence="1">Gluconate 2-dehydrogenase subunit 3 family protein</fullName>
        <ecNumber evidence="1">1.-.-.-</ecNumber>
    </submittedName>
</protein>
<dbReference type="InterPro" id="IPR027056">
    <property type="entry name" value="Gluconate_2DH_su3"/>
</dbReference>
<accession>A0ABU8VQF6</accession>
<evidence type="ECO:0000313" key="1">
    <source>
        <dbReference type="EMBL" id="MEJ8815883.1"/>
    </source>
</evidence>